<dbReference type="InterPro" id="IPR032710">
    <property type="entry name" value="NTF2-like_dom_sf"/>
</dbReference>
<gene>
    <name evidence="2" type="ORF">QFZ26_000443</name>
</gene>
<dbReference type="RefSeq" id="WP_307038868.1">
    <property type="nucleotide sequence ID" value="NZ_JAUSYY010000001.1"/>
</dbReference>
<evidence type="ECO:0000313" key="2">
    <source>
        <dbReference type="EMBL" id="MDQ0892888.1"/>
    </source>
</evidence>
<organism evidence="2 3">
    <name type="scientific">Agromyces ramosus</name>
    <dbReference type="NCBI Taxonomy" id="33879"/>
    <lineage>
        <taxon>Bacteria</taxon>
        <taxon>Bacillati</taxon>
        <taxon>Actinomycetota</taxon>
        <taxon>Actinomycetes</taxon>
        <taxon>Micrococcales</taxon>
        <taxon>Microbacteriaceae</taxon>
        <taxon>Agromyces</taxon>
    </lineage>
</organism>
<dbReference type="SUPFAM" id="SSF54427">
    <property type="entry name" value="NTF2-like"/>
    <property type="match status" value="1"/>
</dbReference>
<feature type="domain" description="SnoaL-like" evidence="1">
    <location>
        <begin position="8"/>
        <end position="99"/>
    </location>
</feature>
<keyword evidence="3" id="KW-1185">Reference proteome</keyword>
<evidence type="ECO:0000313" key="3">
    <source>
        <dbReference type="Proteomes" id="UP001239083"/>
    </source>
</evidence>
<reference evidence="2 3" key="1">
    <citation type="submission" date="2023-07" db="EMBL/GenBank/DDBJ databases">
        <title>Comparative genomics of wheat-associated soil bacteria to identify genetic determinants of phenazine resistance.</title>
        <authorList>
            <person name="Mouncey N."/>
        </authorList>
    </citation>
    <scope>NUCLEOTIDE SEQUENCE [LARGE SCALE GENOMIC DNA]</scope>
    <source>
        <strain evidence="2 3">V3I3</strain>
    </source>
</reference>
<dbReference type="EMBL" id="JAUSYY010000001">
    <property type="protein sequence ID" value="MDQ0892888.1"/>
    <property type="molecule type" value="Genomic_DNA"/>
</dbReference>
<evidence type="ECO:0000259" key="1">
    <source>
        <dbReference type="Pfam" id="PF12680"/>
    </source>
</evidence>
<sequence length="108" mass="12007">MIELPMPVREAFDATNAGDLERFTAAFADDGVLDDWGREFRGRDEIARWSREESIGVHQTFEVTESRVIGDDVIVTADVGGEGFNGPSTFTFRLDADGRHIERMAITA</sequence>
<protein>
    <submittedName>
        <fullName evidence="2">Uncharacterized protein (TIGR02246 family)</fullName>
    </submittedName>
</protein>
<dbReference type="Pfam" id="PF12680">
    <property type="entry name" value="SnoaL_2"/>
    <property type="match status" value="1"/>
</dbReference>
<dbReference type="InterPro" id="IPR037401">
    <property type="entry name" value="SnoaL-like"/>
</dbReference>
<accession>A0ABU0R487</accession>
<comment type="caution">
    <text evidence="2">The sequence shown here is derived from an EMBL/GenBank/DDBJ whole genome shotgun (WGS) entry which is preliminary data.</text>
</comment>
<proteinExistence type="predicted"/>
<dbReference type="Proteomes" id="UP001239083">
    <property type="component" value="Unassembled WGS sequence"/>
</dbReference>
<name>A0ABU0R487_9MICO</name>
<dbReference type="Gene3D" id="3.10.450.50">
    <property type="match status" value="1"/>
</dbReference>